<evidence type="ECO:0000256" key="3">
    <source>
        <dbReference type="ARBA" id="ARBA00022729"/>
    </source>
</evidence>
<keyword evidence="5" id="KW-0378">Hydrolase</keyword>
<sequence length="146" mass="17003">MIVTLNGVVLQCASFDFYYFVLTWPQSLCNLNPYERSCCNPKTDKKPTDFIIHGLWPNFNNGSFPTYCDPRSPFDKNQVSDFIGSMEKYWPSMSCPSNDGRKFWSHEWMKHGICSESLLNQRNYFLTTLNLRMEVNILSAFERAGN</sequence>
<dbReference type="PROSITE" id="PS00531">
    <property type="entry name" value="RNASE_T2_2"/>
    <property type="match status" value="1"/>
</dbReference>
<evidence type="ECO:0000256" key="5">
    <source>
        <dbReference type="ARBA" id="ARBA00022801"/>
    </source>
</evidence>
<organism evidence="10 11">
    <name type="scientific">Trema orientale</name>
    <name type="common">Charcoal tree</name>
    <name type="synonym">Celtis orientalis</name>
    <dbReference type="NCBI Taxonomy" id="63057"/>
    <lineage>
        <taxon>Eukaryota</taxon>
        <taxon>Viridiplantae</taxon>
        <taxon>Streptophyta</taxon>
        <taxon>Embryophyta</taxon>
        <taxon>Tracheophyta</taxon>
        <taxon>Spermatophyta</taxon>
        <taxon>Magnoliopsida</taxon>
        <taxon>eudicotyledons</taxon>
        <taxon>Gunneridae</taxon>
        <taxon>Pentapetalae</taxon>
        <taxon>rosids</taxon>
        <taxon>fabids</taxon>
        <taxon>Rosales</taxon>
        <taxon>Cannabaceae</taxon>
        <taxon>Trema</taxon>
    </lineage>
</organism>
<dbReference type="GO" id="GO:0005576">
    <property type="term" value="C:extracellular region"/>
    <property type="evidence" value="ECO:0007669"/>
    <property type="project" value="TreeGrafter"/>
</dbReference>
<dbReference type="InterPro" id="IPR001568">
    <property type="entry name" value="RNase_T2-like"/>
</dbReference>
<dbReference type="PROSITE" id="PS00530">
    <property type="entry name" value="RNASE_T2_1"/>
    <property type="match status" value="1"/>
</dbReference>
<keyword evidence="3" id="KW-0732">Signal</keyword>
<dbReference type="Proteomes" id="UP000237000">
    <property type="component" value="Unassembled WGS sequence"/>
</dbReference>
<dbReference type="InParanoid" id="A0A2P5FZM8"/>
<evidence type="ECO:0000256" key="1">
    <source>
        <dbReference type="ARBA" id="ARBA00007469"/>
    </source>
</evidence>
<evidence type="ECO:0000256" key="6">
    <source>
        <dbReference type="ARBA" id="ARBA00023180"/>
    </source>
</evidence>
<dbReference type="InterPro" id="IPR036430">
    <property type="entry name" value="RNase_T2-like_sf"/>
</dbReference>
<dbReference type="SUPFAM" id="SSF55895">
    <property type="entry name" value="Ribonuclease Rh-like"/>
    <property type="match status" value="1"/>
</dbReference>
<keyword evidence="6" id="KW-0325">Glycoprotein</keyword>
<dbReference type="Gene3D" id="3.90.730.10">
    <property type="entry name" value="Ribonuclease T2-like"/>
    <property type="match status" value="1"/>
</dbReference>
<proteinExistence type="inferred from homology"/>
<keyword evidence="7" id="KW-0456">Lyase</keyword>
<dbReference type="InterPro" id="IPR033130">
    <property type="entry name" value="RNase_T2_His_AS_2"/>
</dbReference>
<dbReference type="GO" id="GO:0006401">
    <property type="term" value="P:RNA catabolic process"/>
    <property type="evidence" value="ECO:0007669"/>
    <property type="project" value="TreeGrafter"/>
</dbReference>
<dbReference type="PANTHER" id="PTHR11240:SF75">
    <property type="entry name" value="RIBONUCLEASE 3"/>
    <property type="match status" value="1"/>
</dbReference>
<dbReference type="GO" id="GO:0016787">
    <property type="term" value="F:hydrolase activity"/>
    <property type="evidence" value="ECO:0007669"/>
    <property type="project" value="UniProtKB-KW"/>
</dbReference>
<evidence type="ECO:0000256" key="4">
    <source>
        <dbReference type="ARBA" id="ARBA00022759"/>
    </source>
</evidence>
<evidence type="ECO:0000256" key="7">
    <source>
        <dbReference type="ARBA" id="ARBA00023239"/>
    </source>
</evidence>
<evidence type="ECO:0000256" key="2">
    <source>
        <dbReference type="ARBA" id="ARBA00022722"/>
    </source>
</evidence>
<gene>
    <name evidence="10" type="ORF">TorRG33x02_013210</name>
</gene>
<keyword evidence="2" id="KW-0540">Nuclease</keyword>
<keyword evidence="4" id="KW-0255">Endonuclease</keyword>
<comment type="similarity">
    <text evidence="1 9">Belongs to the RNase T2 family.</text>
</comment>
<dbReference type="GO" id="GO:0003723">
    <property type="term" value="F:RNA binding"/>
    <property type="evidence" value="ECO:0007669"/>
    <property type="project" value="InterPro"/>
</dbReference>
<comment type="caution">
    <text evidence="10">The sequence shown here is derived from an EMBL/GenBank/DDBJ whole genome shotgun (WGS) entry which is preliminary data.</text>
</comment>
<evidence type="ECO:0000313" key="11">
    <source>
        <dbReference type="Proteomes" id="UP000237000"/>
    </source>
</evidence>
<evidence type="ECO:0000313" key="10">
    <source>
        <dbReference type="EMBL" id="POO03260.1"/>
    </source>
</evidence>
<dbReference type="InterPro" id="IPR018188">
    <property type="entry name" value="RNase_T2_His_AS_1"/>
</dbReference>
<dbReference type="EMBL" id="JXTC01000003">
    <property type="protein sequence ID" value="POO03260.1"/>
    <property type="molecule type" value="Genomic_DNA"/>
</dbReference>
<comment type="function">
    <text evidence="8">Self-incompatibility (SI) is the inherited ability of a flowering plant to prevent self-fertilization by discriminating between self and non-self pollen during pollination. In many species, self-incompatibility is controlled by the single, multiallelic locus S.</text>
</comment>
<evidence type="ECO:0000256" key="8">
    <source>
        <dbReference type="ARBA" id="ARBA00025641"/>
    </source>
</evidence>
<reference evidence="11" key="1">
    <citation type="submission" date="2016-06" db="EMBL/GenBank/DDBJ databases">
        <title>Parallel loss of symbiosis genes in relatives of nitrogen-fixing non-legume Parasponia.</title>
        <authorList>
            <person name="Van Velzen R."/>
            <person name="Holmer R."/>
            <person name="Bu F."/>
            <person name="Rutten L."/>
            <person name="Van Zeijl A."/>
            <person name="Liu W."/>
            <person name="Santuari L."/>
            <person name="Cao Q."/>
            <person name="Sharma T."/>
            <person name="Shen D."/>
            <person name="Roswanjaya Y."/>
            <person name="Wardhani T."/>
            <person name="Kalhor M.S."/>
            <person name="Jansen J."/>
            <person name="Van den Hoogen J."/>
            <person name="Gungor B."/>
            <person name="Hartog M."/>
            <person name="Hontelez J."/>
            <person name="Verver J."/>
            <person name="Yang W.-C."/>
            <person name="Schijlen E."/>
            <person name="Repin R."/>
            <person name="Schilthuizen M."/>
            <person name="Schranz E."/>
            <person name="Heidstra R."/>
            <person name="Miyata K."/>
            <person name="Fedorova E."/>
            <person name="Kohlen W."/>
            <person name="Bisseling T."/>
            <person name="Smit S."/>
            <person name="Geurts R."/>
        </authorList>
    </citation>
    <scope>NUCLEOTIDE SEQUENCE [LARGE SCALE GENOMIC DNA]</scope>
    <source>
        <strain evidence="11">cv. RG33-2</strain>
    </source>
</reference>
<evidence type="ECO:0000256" key="9">
    <source>
        <dbReference type="RuleBase" id="RU004328"/>
    </source>
</evidence>
<keyword evidence="11" id="KW-1185">Reference proteome</keyword>
<dbReference type="Pfam" id="PF00445">
    <property type="entry name" value="Ribonuclease_T2"/>
    <property type="match status" value="1"/>
</dbReference>
<dbReference type="AlphaFoldDB" id="A0A2P5FZM8"/>
<accession>A0A2P5FZM8</accession>
<name>A0A2P5FZM8_TREOI</name>
<protein>
    <submittedName>
        <fullName evidence="10">Ribonuclease T2-like</fullName>
    </submittedName>
</protein>
<dbReference type="OrthoDB" id="435754at2759"/>
<dbReference type="GO" id="GO:0033897">
    <property type="term" value="F:ribonuclease T2 activity"/>
    <property type="evidence" value="ECO:0007669"/>
    <property type="project" value="InterPro"/>
</dbReference>
<dbReference type="PANTHER" id="PTHR11240">
    <property type="entry name" value="RIBONUCLEASE T2"/>
    <property type="match status" value="1"/>
</dbReference>